<dbReference type="SMART" id="SM00066">
    <property type="entry name" value="GAL4"/>
    <property type="match status" value="1"/>
</dbReference>
<evidence type="ECO:0000259" key="8">
    <source>
        <dbReference type="PROSITE" id="PS50048"/>
    </source>
</evidence>
<dbReference type="Pfam" id="PF11951">
    <property type="entry name" value="Fungal_trans_2"/>
    <property type="match status" value="1"/>
</dbReference>
<dbReference type="OrthoDB" id="2593732at2759"/>
<accession>A0A0G2HBH5</accession>
<dbReference type="GO" id="GO:0008270">
    <property type="term" value="F:zinc ion binding"/>
    <property type="evidence" value="ECO:0007669"/>
    <property type="project" value="InterPro"/>
</dbReference>
<feature type="domain" description="Zn(2)-C6 fungal-type" evidence="8">
    <location>
        <begin position="76"/>
        <end position="104"/>
    </location>
</feature>
<dbReference type="AlphaFoldDB" id="A0A0G2HBH5"/>
<dbReference type="InterPro" id="IPR021858">
    <property type="entry name" value="Fun_TF"/>
</dbReference>
<proteinExistence type="predicted"/>
<dbReference type="Gene3D" id="4.10.240.10">
    <property type="entry name" value="Zn(2)-C6 fungal-type DNA-binding domain"/>
    <property type="match status" value="1"/>
</dbReference>
<dbReference type="EMBL" id="LCWF01000038">
    <property type="protein sequence ID" value="KKY25905.1"/>
    <property type="molecule type" value="Genomic_DNA"/>
</dbReference>
<keyword evidence="6" id="KW-0539">Nucleus</keyword>
<keyword evidence="4" id="KW-0238">DNA-binding</keyword>
<evidence type="ECO:0000256" key="2">
    <source>
        <dbReference type="ARBA" id="ARBA00022833"/>
    </source>
</evidence>
<reference evidence="9 10" key="1">
    <citation type="submission" date="2015-05" db="EMBL/GenBank/DDBJ databases">
        <title>Distinctive expansion of gene families associated with plant cell wall degradation and secondary metabolism in the genomes of grapevine trunk pathogens.</title>
        <authorList>
            <person name="Lawrence D.P."/>
            <person name="Travadon R."/>
            <person name="Rolshausen P.E."/>
            <person name="Baumgartner K."/>
        </authorList>
    </citation>
    <scope>NUCLEOTIDE SEQUENCE [LARGE SCALE GENOMIC DNA]</scope>
    <source>
        <strain evidence="9">UCRPC4</strain>
    </source>
</reference>
<evidence type="ECO:0000256" key="7">
    <source>
        <dbReference type="SAM" id="MobiDB-lite"/>
    </source>
</evidence>
<evidence type="ECO:0000256" key="3">
    <source>
        <dbReference type="ARBA" id="ARBA00023015"/>
    </source>
</evidence>
<dbReference type="Pfam" id="PF00172">
    <property type="entry name" value="Zn_clus"/>
    <property type="match status" value="1"/>
</dbReference>
<evidence type="ECO:0000313" key="9">
    <source>
        <dbReference type="EMBL" id="KKY25905.1"/>
    </source>
</evidence>
<name>A0A0G2HBH5_PHACM</name>
<dbReference type="PROSITE" id="PS00463">
    <property type="entry name" value="ZN2_CY6_FUNGAL_1"/>
    <property type="match status" value="1"/>
</dbReference>
<dbReference type="PROSITE" id="PS50048">
    <property type="entry name" value="ZN2_CY6_FUNGAL_2"/>
    <property type="match status" value="1"/>
</dbReference>
<comment type="caution">
    <text evidence="9">The sequence shown here is derived from an EMBL/GenBank/DDBJ whole genome shotgun (WGS) entry which is preliminary data.</text>
</comment>
<dbReference type="GO" id="GO:0003677">
    <property type="term" value="F:DNA binding"/>
    <property type="evidence" value="ECO:0007669"/>
    <property type="project" value="UniProtKB-KW"/>
</dbReference>
<evidence type="ECO:0000256" key="1">
    <source>
        <dbReference type="ARBA" id="ARBA00022723"/>
    </source>
</evidence>
<feature type="compositionally biased region" description="Low complexity" evidence="7">
    <location>
        <begin position="29"/>
        <end position="38"/>
    </location>
</feature>
<evidence type="ECO:0000313" key="10">
    <source>
        <dbReference type="Proteomes" id="UP000053317"/>
    </source>
</evidence>
<feature type="compositionally biased region" description="Polar residues" evidence="7">
    <location>
        <begin position="41"/>
        <end position="60"/>
    </location>
</feature>
<dbReference type="CDD" id="cd00067">
    <property type="entry name" value="GAL4"/>
    <property type="match status" value="1"/>
</dbReference>
<evidence type="ECO:0000256" key="5">
    <source>
        <dbReference type="ARBA" id="ARBA00023163"/>
    </source>
</evidence>
<dbReference type="InterPro" id="IPR052360">
    <property type="entry name" value="Transcr_Regulatory_Proteins"/>
</dbReference>
<organism evidence="9 10">
    <name type="scientific">Phaeomoniella chlamydospora</name>
    <name type="common">Phaeoacremonium chlamydosporum</name>
    <dbReference type="NCBI Taxonomy" id="158046"/>
    <lineage>
        <taxon>Eukaryota</taxon>
        <taxon>Fungi</taxon>
        <taxon>Dikarya</taxon>
        <taxon>Ascomycota</taxon>
        <taxon>Pezizomycotina</taxon>
        <taxon>Eurotiomycetes</taxon>
        <taxon>Chaetothyriomycetidae</taxon>
        <taxon>Phaeomoniellales</taxon>
        <taxon>Phaeomoniellaceae</taxon>
        <taxon>Phaeomoniella</taxon>
    </lineage>
</organism>
<keyword evidence="10" id="KW-1185">Reference proteome</keyword>
<evidence type="ECO:0000256" key="6">
    <source>
        <dbReference type="ARBA" id="ARBA00023242"/>
    </source>
</evidence>
<reference evidence="9 10" key="2">
    <citation type="submission" date="2015-05" db="EMBL/GenBank/DDBJ databases">
        <authorList>
            <person name="Morales-Cruz A."/>
            <person name="Amrine K.C."/>
            <person name="Cantu D."/>
        </authorList>
    </citation>
    <scope>NUCLEOTIDE SEQUENCE [LARGE SCALE GENOMIC DNA]</scope>
    <source>
        <strain evidence="9">UCRPC4</strain>
    </source>
</reference>
<evidence type="ECO:0000256" key="4">
    <source>
        <dbReference type="ARBA" id="ARBA00023125"/>
    </source>
</evidence>
<dbReference type="InterPro" id="IPR036864">
    <property type="entry name" value="Zn2-C6_fun-type_DNA-bd_sf"/>
</dbReference>
<dbReference type="Proteomes" id="UP000053317">
    <property type="component" value="Unassembled WGS sequence"/>
</dbReference>
<dbReference type="SUPFAM" id="SSF57701">
    <property type="entry name" value="Zn2/Cys6 DNA-binding domain"/>
    <property type="match status" value="1"/>
</dbReference>
<keyword evidence="2" id="KW-0862">Zinc</keyword>
<keyword evidence="3" id="KW-0805">Transcription regulation</keyword>
<dbReference type="GO" id="GO:0000981">
    <property type="term" value="F:DNA-binding transcription factor activity, RNA polymerase II-specific"/>
    <property type="evidence" value="ECO:0007669"/>
    <property type="project" value="InterPro"/>
</dbReference>
<gene>
    <name evidence="9" type="ORF">UCRPC4_g01596</name>
</gene>
<dbReference type="InterPro" id="IPR001138">
    <property type="entry name" value="Zn2Cys6_DnaBD"/>
</dbReference>
<keyword evidence="5" id="KW-0804">Transcription</keyword>
<feature type="region of interest" description="Disordered" evidence="7">
    <location>
        <begin position="1"/>
        <end position="70"/>
    </location>
</feature>
<sequence>MEMLLPTRGDQRPQQAMYEPRPILPAPPGGASLAAGRPTGAYNQVQRYIAPPQQQGSCQPDRNKKTRRSLPKTKTGCITCKIRRIKCDEAKPHCLKCTSTGRKCDGYAPLQEAEAGGPSNAVATSNRMRIPPTISSSFQGTPEERRIFRRFQIYTIPVISGVSETEFWAKLVLKVGQQERIVRNAILALGTLHEDYQLNGGTPEREHIAGMRYVMALSELQERLKAGGRDVAKIAIISSILFSVFEVFRRDGMAAVRHYYSGMKALIAQMPPRGDSDSSAPASTIAAASSSPTSIRPFFRAIPQDDVDVMLRVFSRYDVQACTFVKLKPERINITLPDTPPTSLTLSEIKNYLDSLLIAVYQHIRSDLAMYRYFNVSQVPSNLVLRRDQALVTFEAWLEAIEGFFASNPNLHLTPVETKALLGLRLQIRIAMIELRTCIASPAESNFDAFEFEFEDIVNKCEQLVDSLQLPERQPLSNLDGDNPYSANGPSFFFTMELGINHPLFFVALKCRNWQIRRRAIICLKRGGREGIWEGPIMAIVAQRIVELEETGVDPFATVPEENRFHLVSKDVDYQGRKVNVEATRARDGEGEGWKVWVKHREAIPF</sequence>
<dbReference type="PANTHER" id="PTHR36206">
    <property type="entry name" value="ASPERCRYPTIN BIOSYNTHESIS CLUSTER-SPECIFIC TRANSCRIPTION REGULATOR ATNN-RELATED"/>
    <property type="match status" value="1"/>
</dbReference>
<protein>
    <submittedName>
        <fullName evidence="9">Putative transcription factor cys6</fullName>
    </submittedName>
</protein>
<dbReference type="PANTHER" id="PTHR36206:SF12">
    <property type="entry name" value="ASPERCRYPTIN BIOSYNTHESIS CLUSTER-SPECIFIC TRANSCRIPTION REGULATOR ATNN-RELATED"/>
    <property type="match status" value="1"/>
</dbReference>
<keyword evidence="1" id="KW-0479">Metal-binding</keyword>